<name>A0ABW5WC08_9PSEU</name>
<dbReference type="RefSeq" id="WP_377390547.1">
    <property type="nucleotide sequence ID" value="NZ_JBHSAN010000024.1"/>
</dbReference>
<dbReference type="CDD" id="cd05283">
    <property type="entry name" value="CAD1"/>
    <property type="match status" value="1"/>
</dbReference>
<evidence type="ECO:0000256" key="7">
    <source>
        <dbReference type="RuleBase" id="RU361277"/>
    </source>
</evidence>
<dbReference type="InterPro" id="IPR013149">
    <property type="entry name" value="ADH-like_C"/>
</dbReference>
<dbReference type="InterPro" id="IPR036291">
    <property type="entry name" value="NAD(P)-bd_dom_sf"/>
</dbReference>
<keyword evidence="4 9" id="KW-0560">Oxidoreductase</keyword>
<comment type="similarity">
    <text evidence="7">Belongs to the zinc-containing alcohol dehydrogenase family.</text>
</comment>
<dbReference type="PANTHER" id="PTHR42683">
    <property type="entry name" value="ALDEHYDE REDUCTASE"/>
    <property type="match status" value="1"/>
</dbReference>
<dbReference type="GO" id="GO:0016491">
    <property type="term" value="F:oxidoreductase activity"/>
    <property type="evidence" value="ECO:0007669"/>
    <property type="project" value="UniProtKB-KW"/>
</dbReference>
<evidence type="ECO:0000256" key="1">
    <source>
        <dbReference type="ARBA" id="ARBA00001947"/>
    </source>
</evidence>
<dbReference type="InterPro" id="IPR047109">
    <property type="entry name" value="CAD-like"/>
</dbReference>
<keyword evidence="2 7" id="KW-0479">Metal-binding</keyword>
<dbReference type="InterPro" id="IPR013154">
    <property type="entry name" value="ADH-like_N"/>
</dbReference>
<dbReference type="SMART" id="SM00829">
    <property type="entry name" value="PKS_ER"/>
    <property type="match status" value="1"/>
</dbReference>
<comment type="cofactor">
    <cofactor evidence="1 7">
        <name>Zn(2+)</name>
        <dbReference type="ChEBI" id="CHEBI:29105"/>
    </cofactor>
</comment>
<proteinExistence type="inferred from homology"/>
<organism evidence="9 10">
    <name type="scientific">Prauserella oleivorans</name>
    <dbReference type="NCBI Taxonomy" id="1478153"/>
    <lineage>
        <taxon>Bacteria</taxon>
        <taxon>Bacillati</taxon>
        <taxon>Actinomycetota</taxon>
        <taxon>Actinomycetes</taxon>
        <taxon>Pseudonocardiales</taxon>
        <taxon>Pseudonocardiaceae</taxon>
        <taxon>Prauserella</taxon>
    </lineage>
</organism>
<dbReference type="EMBL" id="JBHUOF010000021">
    <property type="protein sequence ID" value="MFD2800781.1"/>
    <property type="molecule type" value="Genomic_DNA"/>
</dbReference>
<evidence type="ECO:0000256" key="3">
    <source>
        <dbReference type="ARBA" id="ARBA00022833"/>
    </source>
</evidence>
<evidence type="ECO:0000313" key="10">
    <source>
        <dbReference type="Proteomes" id="UP001597478"/>
    </source>
</evidence>
<dbReference type="InterPro" id="IPR011032">
    <property type="entry name" value="GroES-like_sf"/>
</dbReference>
<dbReference type="EC" id="1.1.1.2" evidence="5"/>
<keyword evidence="10" id="KW-1185">Reference proteome</keyword>
<dbReference type="InterPro" id="IPR020843">
    <property type="entry name" value="ER"/>
</dbReference>
<evidence type="ECO:0000256" key="2">
    <source>
        <dbReference type="ARBA" id="ARBA00022723"/>
    </source>
</evidence>
<evidence type="ECO:0000259" key="8">
    <source>
        <dbReference type="SMART" id="SM00829"/>
    </source>
</evidence>
<evidence type="ECO:0000256" key="4">
    <source>
        <dbReference type="ARBA" id="ARBA00023002"/>
    </source>
</evidence>
<comment type="catalytic activity">
    <reaction evidence="6">
        <text>a primary alcohol + NADP(+) = an aldehyde + NADPH + H(+)</text>
        <dbReference type="Rhea" id="RHEA:15937"/>
        <dbReference type="ChEBI" id="CHEBI:15378"/>
        <dbReference type="ChEBI" id="CHEBI:15734"/>
        <dbReference type="ChEBI" id="CHEBI:17478"/>
        <dbReference type="ChEBI" id="CHEBI:57783"/>
        <dbReference type="ChEBI" id="CHEBI:58349"/>
        <dbReference type="EC" id="1.1.1.2"/>
    </reaction>
</comment>
<dbReference type="Pfam" id="PF00107">
    <property type="entry name" value="ADH_zinc_N"/>
    <property type="match status" value="1"/>
</dbReference>
<dbReference type="Pfam" id="PF08240">
    <property type="entry name" value="ADH_N"/>
    <property type="match status" value="1"/>
</dbReference>
<comment type="caution">
    <text evidence="9">The sequence shown here is derived from an EMBL/GenBank/DDBJ whole genome shotgun (WGS) entry which is preliminary data.</text>
</comment>
<dbReference type="SUPFAM" id="SSF51735">
    <property type="entry name" value="NAD(P)-binding Rossmann-fold domains"/>
    <property type="match status" value="1"/>
</dbReference>
<accession>A0ABW5WC08</accession>
<dbReference type="PROSITE" id="PS00059">
    <property type="entry name" value="ADH_ZINC"/>
    <property type="match status" value="1"/>
</dbReference>
<sequence>MMTAVHAYIARSATDPLEPGTIERRAVGPKDVRIDIRWAGICHSDIHTVRGDWGPQPYPLTVGHEIAGVVAEVGSEVTRYQVGDRVGVGCMVNSCGKCVNCQAGDEQYCTEGMVATYGAVDRDGTITQGGYSTGVVVDEDFVLRIPEAIPFEKAAPLLCAGITTYSPLKRWGAGPGKKVAVVGMGGLGHMAVKFAHAMGAEVTVLSRTLNKREDGLRLGADHYHATSDPETFETLAGRFDLILNTVSAAIPVDAYLGLLAVDGALVNVGAPAEPLSLQVMSLIGGRRSYAGSLIGGIAETQEMLDYCAEHDIAPDVEIIPADQINQAWDRVLASDVRYRFVIDTSTLAA</sequence>
<dbReference type="Gene3D" id="3.90.180.10">
    <property type="entry name" value="Medium-chain alcohol dehydrogenases, catalytic domain"/>
    <property type="match status" value="1"/>
</dbReference>
<reference evidence="10" key="1">
    <citation type="journal article" date="2019" name="Int. J. Syst. Evol. Microbiol.">
        <title>The Global Catalogue of Microorganisms (GCM) 10K type strain sequencing project: providing services to taxonomists for standard genome sequencing and annotation.</title>
        <authorList>
            <consortium name="The Broad Institute Genomics Platform"/>
            <consortium name="The Broad Institute Genome Sequencing Center for Infectious Disease"/>
            <person name="Wu L."/>
            <person name="Ma J."/>
        </authorList>
    </citation>
    <scope>NUCLEOTIDE SEQUENCE [LARGE SCALE GENOMIC DNA]</scope>
    <source>
        <strain evidence="10">IBRC-M 10906</strain>
    </source>
</reference>
<evidence type="ECO:0000256" key="6">
    <source>
        <dbReference type="ARBA" id="ARBA00048262"/>
    </source>
</evidence>
<gene>
    <name evidence="9" type="ORF">ACFS2C_15420</name>
</gene>
<evidence type="ECO:0000313" key="9">
    <source>
        <dbReference type="EMBL" id="MFD2800781.1"/>
    </source>
</evidence>
<dbReference type="Proteomes" id="UP001597478">
    <property type="component" value="Unassembled WGS sequence"/>
</dbReference>
<feature type="domain" description="Enoyl reductase (ER)" evidence="8">
    <location>
        <begin position="12"/>
        <end position="342"/>
    </location>
</feature>
<keyword evidence="3 7" id="KW-0862">Zinc</keyword>
<dbReference type="InterPro" id="IPR002328">
    <property type="entry name" value="ADH_Zn_CS"/>
</dbReference>
<dbReference type="Gene3D" id="3.40.50.720">
    <property type="entry name" value="NAD(P)-binding Rossmann-like Domain"/>
    <property type="match status" value="1"/>
</dbReference>
<dbReference type="SUPFAM" id="SSF50129">
    <property type="entry name" value="GroES-like"/>
    <property type="match status" value="1"/>
</dbReference>
<evidence type="ECO:0000256" key="5">
    <source>
        <dbReference type="ARBA" id="ARBA00024074"/>
    </source>
</evidence>
<protein>
    <recommendedName>
        <fullName evidence="5">alcohol dehydrogenase (NADP(+))</fullName>
        <ecNumber evidence="5">1.1.1.2</ecNumber>
    </recommendedName>
</protein>